<accession>A0A8J3S7P1</accession>
<feature type="region of interest" description="Disordered" evidence="7">
    <location>
        <begin position="185"/>
        <end position="210"/>
    </location>
</feature>
<keyword evidence="2" id="KW-0349">Heme</keyword>
<feature type="domain" description="Nitrite/Sulfite reductase ferredoxin-like" evidence="8">
    <location>
        <begin position="29"/>
        <end position="73"/>
    </location>
</feature>
<keyword evidence="4" id="KW-0560">Oxidoreductase</keyword>
<name>A0A8J3S7P1_PLARO</name>
<dbReference type="GO" id="GO:0046872">
    <property type="term" value="F:metal ion binding"/>
    <property type="evidence" value="ECO:0007669"/>
    <property type="project" value="UniProtKB-KW"/>
</dbReference>
<dbReference type="SUPFAM" id="SSF55124">
    <property type="entry name" value="Nitrite/Sulfite reductase N-terminal domain-like"/>
    <property type="match status" value="2"/>
</dbReference>
<evidence type="ECO:0000256" key="7">
    <source>
        <dbReference type="SAM" id="MobiDB-lite"/>
    </source>
</evidence>
<evidence type="ECO:0000256" key="1">
    <source>
        <dbReference type="ARBA" id="ARBA00022485"/>
    </source>
</evidence>
<evidence type="ECO:0000256" key="6">
    <source>
        <dbReference type="ARBA" id="ARBA00023014"/>
    </source>
</evidence>
<dbReference type="Gene3D" id="3.30.413.10">
    <property type="entry name" value="Sulfite Reductase Hemoprotein, domain 1"/>
    <property type="match status" value="1"/>
</dbReference>
<reference evidence="9" key="1">
    <citation type="submission" date="2021-01" db="EMBL/GenBank/DDBJ databases">
        <title>Whole genome shotgun sequence of Planobispora rosea NBRC 15558.</title>
        <authorList>
            <person name="Komaki H."/>
            <person name="Tamura T."/>
        </authorList>
    </citation>
    <scope>NUCLEOTIDE SEQUENCE</scope>
    <source>
        <strain evidence="9">NBRC 15558</strain>
    </source>
</reference>
<keyword evidence="1" id="KW-0004">4Fe-4S</keyword>
<dbReference type="EMBL" id="BOOI01000079">
    <property type="protein sequence ID" value="GIH88349.1"/>
    <property type="molecule type" value="Genomic_DNA"/>
</dbReference>
<evidence type="ECO:0000256" key="5">
    <source>
        <dbReference type="ARBA" id="ARBA00023004"/>
    </source>
</evidence>
<evidence type="ECO:0000256" key="4">
    <source>
        <dbReference type="ARBA" id="ARBA00023002"/>
    </source>
</evidence>
<dbReference type="RefSeq" id="WP_189243841.1">
    <property type="nucleotide sequence ID" value="NZ_BMQP01000052.1"/>
</dbReference>
<dbReference type="GO" id="GO:0016491">
    <property type="term" value="F:oxidoreductase activity"/>
    <property type="evidence" value="ECO:0007669"/>
    <property type="project" value="UniProtKB-KW"/>
</dbReference>
<dbReference type="Proteomes" id="UP000655044">
    <property type="component" value="Unassembled WGS sequence"/>
</dbReference>
<keyword evidence="3" id="KW-0479">Metal-binding</keyword>
<keyword evidence="10" id="KW-1185">Reference proteome</keyword>
<sequence length="494" mass="49245">MVNLDLSGRTRLDACPGALQVHAAADGGLARVRVPGGRLTAAQLRELALAAAGYGTGVIELTSRANVQVRGLRSRVGVENEGRAAAGADAGQESGAGTAGEAVPGFADRMARAGLLPSSTHERVRNILASPLTGCDDAGAMDVGPLVAELDRRLCSRPALAGLPGRFLFALDDGRGDVAGLGADAGTSPVDADETGAAHGADGTGRTDSLGGADSLDEVALIIAGADSGLRVPRDGAVPALLAVAEAFLAELSARAVTAWRIGELPGGPAAVTTRVRAALGLRSGEPVRLRHAVRGPVGIIPGRDGRVALGVTVPLGRLTSAQAGLLADAAASGEVRLTPWRGVVLPGLTRPESEAAIAALSGAGLVTAPGSAWDGVSACTGRPGCAKSLTDVQSDAATAIATTVASGSGPERSSPPGGGERPVGEGRGSPGAEGGTLPVHWAGCERRCGRPRGRVVEVVATDDGYRVDLDDRSLTFTDIGQTAAAVAAARGEK</sequence>
<feature type="region of interest" description="Disordered" evidence="7">
    <location>
        <begin position="404"/>
        <end position="439"/>
    </location>
</feature>
<feature type="domain" description="Nitrite/Sulfite reductase ferredoxin-like" evidence="8">
    <location>
        <begin position="302"/>
        <end position="361"/>
    </location>
</feature>
<dbReference type="SUPFAM" id="SSF56014">
    <property type="entry name" value="Nitrite and sulphite reductase 4Fe-4S domain-like"/>
    <property type="match status" value="1"/>
</dbReference>
<feature type="region of interest" description="Disordered" evidence="7">
    <location>
        <begin position="82"/>
        <end position="101"/>
    </location>
</feature>
<dbReference type="Pfam" id="PF03460">
    <property type="entry name" value="NIR_SIR_ferr"/>
    <property type="match status" value="2"/>
</dbReference>
<evidence type="ECO:0000259" key="8">
    <source>
        <dbReference type="Pfam" id="PF03460"/>
    </source>
</evidence>
<keyword evidence="6" id="KW-0411">Iron-sulfur</keyword>
<proteinExistence type="predicted"/>
<dbReference type="PANTHER" id="PTHR32439:SF9">
    <property type="entry name" value="BLR3264 PROTEIN"/>
    <property type="match status" value="1"/>
</dbReference>
<dbReference type="GO" id="GO:0051539">
    <property type="term" value="F:4 iron, 4 sulfur cluster binding"/>
    <property type="evidence" value="ECO:0007669"/>
    <property type="project" value="UniProtKB-KW"/>
</dbReference>
<gene>
    <name evidence="9" type="primary">cobG</name>
    <name evidence="9" type="ORF">Pro02_67570</name>
</gene>
<feature type="compositionally biased region" description="Gly residues" evidence="7">
    <location>
        <begin position="417"/>
        <end position="435"/>
    </location>
</feature>
<dbReference type="InterPro" id="IPR051329">
    <property type="entry name" value="NIR_SIR_4Fe-4S"/>
</dbReference>
<organism evidence="9 10">
    <name type="scientific">Planobispora rosea</name>
    <dbReference type="NCBI Taxonomy" id="35762"/>
    <lineage>
        <taxon>Bacteria</taxon>
        <taxon>Bacillati</taxon>
        <taxon>Actinomycetota</taxon>
        <taxon>Actinomycetes</taxon>
        <taxon>Streptosporangiales</taxon>
        <taxon>Streptosporangiaceae</taxon>
        <taxon>Planobispora</taxon>
    </lineage>
</organism>
<dbReference type="InterPro" id="IPR005117">
    <property type="entry name" value="NiRdtase/SiRdtase_haem-b_fer"/>
</dbReference>
<dbReference type="InterPro" id="IPR036136">
    <property type="entry name" value="Nit/Sulf_reduc_fer-like_dom_sf"/>
</dbReference>
<keyword evidence="5" id="KW-0408">Iron</keyword>
<dbReference type="Gene3D" id="3.90.480.10">
    <property type="entry name" value="Sulfite Reductase Hemoprotein,Domain 2"/>
    <property type="match status" value="2"/>
</dbReference>
<evidence type="ECO:0000256" key="3">
    <source>
        <dbReference type="ARBA" id="ARBA00022723"/>
    </source>
</evidence>
<dbReference type="PANTHER" id="PTHR32439">
    <property type="entry name" value="FERREDOXIN--NITRITE REDUCTASE, CHLOROPLASTIC"/>
    <property type="match status" value="1"/>
</dbReference>
<feature type="compositionally biased region" description="Low complexity" evidence="7">
    <location>
        <begin position="407"/>
        <end position="416"/>
    </location>
</feature>
<evidence type="ECO:0000313" key="9">
    <source>
        <dbReference type="EMBL" id="GIH88349.1"/>
    </source>
</evidence>
<dbReference type="InterPro" id="IPR045854">
    <property type="entry name" value="NO2/SO3_Rdtase_4Fe4S_sf"/>
</dbReference>
<protein>
    <submittedName>
        <fullName evidence="9">Precorrin-3B synthase</fullName>
    </submittedName>
</protein>
<comment type="caution">
    <text evidence="9">The sequence shown here is derived from an EMBL/GenBank/DDBJ whole genome shotgun (WGS) entry which is preliminary data.</text>
</comment>
<evidence type="ECO:0000256" key="2">
    <source>
        <dbReference type="ARBA" id="ARBA00022617"/>
    </source>
</evidence>
<evidence type="ECO:0000313" key="10">
    <source>
        <dbReference type="Proteomes" id="UP000655044"/>
    </source>
</evidence>
<dbReference type="AlphaFoldDB" id="A0A8J3S7P1"/>